<dbReference type="Pfam" id="PF25598">
    <property type="entry name" value="ARM_PUB"/>
    <property type="match status" value="1"/>
</dbReference>
<keyword evidence="5" id="KW-1185">Reference proteome</keyword>
<dbReference type="InterPro" id="IPR011989">
    <property type="entry name" value="ARM-like"/>
</dbReference>
<dbReference type="FunFam" id="1.25.10.10:FF:000300">
    <property type="entry name" value="U-box domain-containing protein 4"/>
    <property type="match status" value="1"/>
</dbReference>
<feature type="repeat" description="ARM" evidence="2">
    <location>
        <begin position="131"/>
        <end position="173"/>
    </location>
</feature>
<dbReference type="AlphaFoldDB" id="A0A8T2SB31"/>
<sequence length="409" mass="44390">MKKQQRNSSISSEDMVFEQVKLELRDAHAQAIEGLERESYTKSRMQEILFSLLHGTEATRIQAAHQIRNLTKSSSKASSKCRVYFAAAGAITPLVSMLESSSRDAKETALLAILNLAVQNEKNKEMIVKAGAIQPLVELMQRDDMNLRESAAAVILTLSASASNKSVIGASGATPLLVQMLTSGSLQGKVDALMALYNIATVHENRIPVLAAGACTPLIRLLKDCKKSSKVAEKVIALLEFLMGFEEGRCSVTKEDGGLLAIVEVLEEGSFQGREHAVGALLTMCQSDRGKYRNFILEEGVIPGLLELTVQGSIRAQENARKLLDLLRDSPPQHRSGPPAAASNMLRSIAYDIAAHVDSAESGTVNARKMLTEMVQLSMEQSMRHLQQRAHVYSPSLSSAASTAKVFTK</sequence>
<evidence type="ECO:0000313" key="4">
    <source>
        <dbReference type="EMBL" id="KAH7315738.1"/>
    </source>
</evidence>
<dbReference type="PROSITE" id="PS50176">
    <property type="entry name" value="ARM_REPEAT"/>
    <property type="match status" value="2"/>
</dbReference>
<dbReference type="SMART" id="SM00185">
    <property type="entry name" value="ARM"/>
    <property type="match status" value="5"/>
</dbReference>
<organism evidence="4 5">
    <name type="scientific">Ceratopteris richardii</name>
    <name type="common">Triangle waterfern</name>
    <dbReference type="NCBI Taxonomy" id="49495"/>
    <lineage>
        <taxon>Eukaryota</taxon>
        <taxon>Viridiplantae</taxon>
        <taxon>Streptophyta</taxon>
        <taxon>Embryophyta</taxon>
        <taxon>Tracheophyta</taxon>
        <taxon>Polypodiopsida</taxon>
        <taxon>Polypodiidae</taxon>
        <taxon>Polypodiales</taxon>
        <taxon>Pteridineae</taxon>
        <taxon>Pteridaceae</taxon>
        <taxon>Parkerioideae</taxon>
        <taxon>Ceratopteris</taxon>
    </lineage>
</organism>
<dbReference type="PANTHER" id="PTHR23315:SF256">
    <property type="entry name" value="ARM REPEAT SUPERFAMILY PROTEIN"/>
    <property type="match status" value="1"/>
</dbReference>
<dbReference type="Proteomes" id="UP000825935">
    <property type="component" value="Chromosome 21"/>
</dbReference>
<dbReference type="InterPro" id="IPR058678">
    <property type="entry name" value="ARM_PUB"/>
</dbReference>
<name>A0A8T2SB31_CERRI</name>
<dbReference type="PANTHER" id="PTHR23315">
    <property type="entry name" value="U BOX DOMAIN-CONTAINING"/>
    <property type="match status" value="1"/>
</dbReference>
<dbReference type="InterPro" id="IPR000225">
    <property type="entry name" value="Armadillo"/>
</dbReference>
<dbReference type="Gene3D" id="1.25.10.10">
    <property type="entry name" value="Leucine-rich Repeat Variant"/>
    <property type="match status" value="2"/>
</dbReference>
<feature type="repeat" description="ARM" evidence="2">
    <location>
        <begin position="89"/>
        <end position="131"/>
    </location>
</feature>
<keyword evidence="1" id="KW-0833">Ubl conjugation pathway</keyword>
<dbReference type="OMA" id="IDGEDRC"/>
<proteinExistence type="predicted"/>
<reference evidence="4" key="1">
    <citation type="submission" date="2021-08" db="EMBL/GenBank/DDBJ databases">
        <title>WGS assembly of Ceratopteris richardii.</title>
        <authorList>
            <person name="Marchant D.B."/>
            <person name="Chen G."/>
            <person name="Jenkins J."/>
            <person name="Shu S."/>
            <person name="Leebens-Mack J."/>
            <person name="Grimwood J."/>
            <person name="Schmutz J."/>
            <person name="Soltis P."/>
            <person name="Soltis D."/>
            <person name="Chen Z.-H."/>
        </authorList>
    </citation>
    <scope>NUCLEOTIDE SEQUENCE</scope>
    <source>
        <strain evidence="4">Whitten #5841</strain>
        <tissue evidence="4">Leaf</tissue>
    </source>
</reference>
<dbReference type="SUPFAM" id="SSF48371">
    <property type="entry name" value="ARM repeat"/>
    <property type="match status" value="1"/>
</dbReference>
<evidence type="ECO:0000256" key="2">
    <source>
        <dbReference type="PROSITE-ProRule" id="PRU00259"/>
    </source>
</evidence>
<accession>A0A8T2SB31</accession>
<protein>
    <recommendedName>
        <fullName evidence="3">U-box domain-containing protein</fullName>
    </recommendedName>
</protein>
<gene>
    <name evidence="4" type="ORF">KP509_21G063200</name>
</gene>
<feature type="domain" description="U-box" evidence="3">
    <location>
        <begin position="136"/>
        <end position="330"/>
    </location>
</feature>
<evidence type="ECO:0000256" key="1">
    <source>
        <dbReference type="ARBA" id="ARBA00022786"/>
    </source>
</evidence>
<dbReference type="EMBL" id="CM035426">
    <property type="protein sequence ID" value="KAH7315738.1"/>
    <property type="molecule type" value="Genomic_DNA"/>
</dbReference>
<dbReference type="InterPro" id="IPR016024">
    <property type="entry name" value="ARM-type_fold"/>
</dbReference>
<evidence type="ECO:0000313" key="5">
    <source>
        <dbReference type="Proteomes" id="UP000825935"/>
    </source>
</evidence>
<dbReference type="OrthoDB" id="7537227at2759"/>
<evidence type="ECO:0000259" key="3">
    <source>
        <dbReference type="Pfam" id="PF25598"/>
    </source>
</evidence>
<comment type="caution">
    <text evidence="4">The sequence shown here is derived from an EMBL/GenBank/DDBJ whole genome shotgun (WGS) entry which is preliminary data.</text>
</comment>